<keyword evidence="4 9" id="KW-0503">Monooxygenase</keyword>
<gene>
    <name evidence="9" type="ORF">C7410_14816</name>
</gene>
<dbReference type="OrthoDB" id="4505903at2"/>
<keyword evidence="2 6" id="KW-0288">FMN</keyword>
<dbReference type="GO" id="GO:0004497">
    <property type="term" value="F:monooxygenase activity"/>
    <property type="evidence" value="ECO:0007669"/>
    <property type="project" value="UniProtKB-KW"/>
</dbReference>
<dbReference type="InterPro" id="IPR011251">
    <property type="entry name" value="Luciferase-like_dom"/>
</dbReference>
<organism evidence="9 10">
    <name type="scientific">Paraburkholderia silvatlantica</name>
    <dbReference type="NCBI Taxonomy" id="321895"/>
    <lineage>
        <taxon>Bacteria</taxon>
        <taxon>Pseudomonadati</taxon>
        <taxon>Pseudomonadota</taxon>
        <taxon>Betaproteobacteria</taxon>
        <taxon>Burkholderiales</taxon>
        <taxon>Burkholderiaceae</taxon>
        <taxon>Paraburkholderia</taxon>
    </lineage>
</organism>
<evidence type="ECO:0000256" key="6">
    <source>
        <dbReference type="PIRSR" id="PIRSR000337-1"/>
    </source>
</evidence>
<feature type="binding site" evidence="6">
    <location>
        <position position="93"/>
    </location>
    <ligand>
        <name>FMN</name>
        <dbReference type="ChEBI" id="CHEBI:58210"/>
    </ligand>
</feature>
<evidence type="ECO:0000313" key="9">
    <source>
        <dbReference type="EMBL" id="PYE13201.1"/>
    </source>
</evidence>
<dbReference type="PANTHER" id="PTHR30011:SF16">
    <property type="entry name" value="C2H2 FINGER DOMAIN TRANSCRIPTION FACTOR (EUROFUNG)-RELATED"/>
    <property type="match status" value="1"/>
</dbReference>
<proteinExistence type="inferred from homology"/>
<keyword evidence="3" id="KW-0560">Oxidoreductase</keyword>
<protein>
    <submittedName>
        <fullName evidence="9">FMN-dependent oxidoreductase (Nitrilotriacetate monooxygenase family)</fullName>
    </submittedName>
</protein>
<feature type="binding site" evidence="6">
    <location>
        <position position="218"/>
    </location>
    <ligand>
        <name>FMN</name>
        <dbReference type="ChEBI" id="CHEBI:58210"/>
    </ligand>
</feature>
<dbReference type="InterPro" id="IPR036661">
    <property type="entry name" value="Luciferase-like_sf"/>
</dbReference>
<feature type="binding site" evidence="6">
    <location>
        <position position="57"/>
    </location>
    <ligand>
        <name>FMN</name>
        <dbReference type="ChEBI" id="CHEBI:58210"/>
    </ligand>
</feature>
<dbReference type="GO" id="GO:0016705">
    <property type="term" value="F:oxidoreductase activity, acting on paired donors, with incorporation or reduction of molecular oxygen"/>
    <property type="evidence" value="ECO:0007669"/>
    <property type="project" value="InterPro"/>
</dbReference>
<reference evidence="9 10" key="1">
    <citation type="submission" date="2018-06" db="EMBL/GenBank/DDBJ databases">
        <title>Genomic Encyclopedia of Type Strains, Phase IV (KMG-V): Genome sequencing to study the core and pangenomes of soil and plant-associated prokaryotes.</title>
        <authorList>
            <person name="Whitman W."/>
        </authorList>
    </citation>
    <scope>NUCLEOTIDE SEQUENCE [LARGE SCALE GENOMIC DNA]</scope>
    <source>
        <strain evidence="9 10">SRCL-318</strain>
    </source>
</reference>
<feature type="binding site" evidence="6">
    <location>
        <position position="147"/>
    </location>
    <ligand>
        <name>FMN</name>
        <dbReference type="ChEBI" id="CHEBI:58210"/>
    </ligand>
</feature>
<dbReference type="Gene3D" id="3.20.20.30">
    <property type="entry name" value="Luciferase-like domain"/>
    <property type="match status" value="1"/>
</dbReference>
<dbReference type="CDD" id="cd01095">
    <property type="entry name" value="Nitrilotriacetate_monoxgenase"/>
    <property type="match status" value="1"/>
</dbReference>
<dbReference type="PIRSF" id="PIRSF000337">
    <property type="entry name" value="NTA_MOA"/>
    <property type="match status" value="1"/>
</dbReference>
<evidence type="ECO:0000256" key="3">
    <source>
        <dbReference type="ARBA" id="ARBA00023002"/>
    </source>
</evidence>
<comment type="caution">
    <text evidence="9">The sequence shown here is derived from an EMBL/GenBank/DDBJ whole genome shotgun (WGS) entry which is preliminary data.</text>
</comment>
<evidence type="ECO:0000313" key="10">
    <source>
        <dbReference type="Proteomes" id="UP000247772"/>
    </source>
</evidence>
<sequence length="457" mass="49106">MSAARTLHLNTNVTGTGRHPAGWRTLDNPKSIIDLAFFTKIAQTAERGKLDAVFLSDALALRGHAHGPAQSLEPTVLLTALAAVTQHVGLIGTASTTFNDPYNLARRFASVDHLSAGRVAWNAVTTYDTDAAGNFGGGAALDKTARYERAAEFVDVVQKLWDSWEDDALIADRTSGRYADPTRVHAIAHDGPHFQVRGPLNLPRSPQGRPVLVQAGGSEAGVALAARHADAVFTAQTTFDGAQAFYRDIKARAAAHGRNPDHFLILPGLYPVIGGTLAEARQRKAEMDALLDRSAELAKFAGALGVAPDALQLDAPLPYDLLDSGARSDVSSGFIRSTVLLARSENLTVRELLDRNPGAHRMLVGTPETIADDIERWFTGRAADGFNLNADVFPSGLADFVDHVVPLLQRKGIFRREYEGTTLREHYGLQRPASRYAGRAGEAETATPEAQASRVAL</sequence>
<comment type="similarity">
    <text evidence="5">Belongs to the NtaA/SnaA/DszA monooxygenase family.</text>
</comment>
<dbReference type="EMBL" id="QJSQ01000048">
    <property type="protein sequence ID" value="PYE13201.1"/>
    <property type="molecule type" value="Genomic_DNA"/>
</dbReference>
<dbReference type="InterPro" id="IPR016215">
    <property type="entry name" value="NTA_MOA"/>
</dbReference>
<dbReference type="SUPFAM" id="SSF51679">
    <property type="entry name" value="Bacterial luciferase-like"/>
    <property type="match status" value="1"/>
</dbReference>
<evidence type="ECO:0000256" key="2">
    <source>
        <dbReference type="ARBA" id="ARBA00022643"/>
    </source>
</evidence>
<feature type="region of interest" description="Disordered" evidence="7">
    <location>
        <begin position="434"/>
        <end position="457"/>
    </location>
</feature>
<dbReference type="InterPro" id="IPR051260">
    <property type="entry name" value="Diverse_substr_monoxygenases"/>
</dbReference>
<evidence type="ECO:0000256" key="7">
    <source>
        <dbReference type="SAM" id="MobiDB-lite"/>
    </source>
</evidence>
<evidence type="ECO:0000256" key="5">
    <source>
        <dbReference type="ARBA" id="ARBA00033748"/>
    </source>
</evidence>
<accession>A0A2V4TJ32</accession>
<feature type="domain" description="Luciferase-like" evidence="8">
    <location>
        <begin position="33"/>
        <end position="377"/>
    </location>
</feature>
<evidence type="ECO:0000259" key="8">
    <source>
        <dbReference type="Pfam" id="PF00296"/>
    </source>
</evidence>
<dbReference type="Pfam" id="PF00296">
    <property type="entry name" value="Bac_luciferase"/>
    <property type="match status" value="1"/>
</dbReference>
<keyword evidence="1 6" id="KW-0285">Flavoprotein</keyword>
<dbReference type="PANTHER" id="PTHR30011">
    <property type="entry name" value="ALKANESULFONATE MONOOXYGENASE-RELATED"/>
    <property type="match status" value="1"/>
</dbReference>
<dbReference type="Proteomes" id="UP000247772">
    <property type="component" value="Unassembled WGS sequence"/>
</dbReference>
<evidence type="ECO:0000256" key="1">
    <source>
        <dbReference type="ARBA" id="ARBA00022630"/>
    </source>
</evidence>
<dbReference type="AlphaFoldDB" id="A0A2V4TJ32"/>
<evidence type="ECO:0000256" key="4">
    <source>
        <dbReference type="ARBA" id="ARBA00023033"/>
    </source>
</evidence>
<name>A0A2V4TJ32_9BURK</name>
<dbReference type="RefSeq" id="WP_110857775.1">
    <property type="nucleotide sequence ID" value="NZ_QJSQ01000048.1"/>
</dbReference>
<dbReference type="NCBIfam" id="TIGR03860">
    <property type="entry name" value="FMN_nitrolo"/>
    <property type="match status" value="1"/>
</dbReference>